<reference evidence="1 2" key="2">
    <citation type="journal article" date="2015" name="Eukaryot. Cell">
        <title>Asexual propagation of a virulent clone complex in a human and feline outbreak of sporotrichosis.</title>
        <authorList>
            <person name="Teixeira Mde M."/>
            <person name="Rodrigues A.M."/>
            <person name="Tsui C.K."/>
            <person name="de Almeida L.G."/>
            <person name="Van Diepeningen A.D."/>
            <person name="van den Ende B.G."/>
            <person name="Fernandes G.F."/>
            <person name="Kano R."/>
            <person name="Hamelin R.C."/>
            <person name="Lopes-Bezerra L.M."/>
            <person name="Vasconcelos A.T."/>
            <person name="de Hoog S."/>
            <person name="de Camargo Z.P."/>
            <person name="Felipe M.S."/>
        </authorList>
    </citation>
    <scope>NUCLEOTIDE SEQUENCE [LARGE SCALE GENOMIC DNA]</scope>
    <source>
        <strain evidence="1 2">1099-18</strain>
    </source>
</reference>
<name>A0A0F2MBV3_SPOSC</name>
<proteinExistence type="predicted"/>
<dbReference type="VEuPathDB" id="FungiDB:SPSK_02101"/>
<dbReference type="EMBL" id="AXCR01000005">
    <property type="protein sequence ID" value="KJR87183.1"/>
    <property type="molecule type" value="Genomic_DNA"/>
</dbReference>
<sequence>MHPVSREGTTGILGVAQLANRTCRTFGCVSEASLQDRRADVRSQGCVGGRRYRQLVAAPNLETPQGSVVPVVLTQLRLF</sequence>
<comment type="caution">
    <text evidence="1">The sequence shown here is derived from an EMBL/GenBank/DDBJ whole genome shotgun (WGS) entry which is preliminary data.</text>
</comment>
<evidence type="ECO:0000313" key="1">
    <source>
        <dbReference type="EMBL" id="KJR87183.1"/>
    </source>
</evidence>
<protein>
    <submittedName>
        <fullName evidence="1">Uncharacterized protein</fullName>
    </submittedName>
</protein>
<gene>
    <name evidence="1" type="ORF">SPSK_02101</name>
</gene>
<organism evidence="1 2">
    <name type="scientific">Sporothrix schenckii 1099-18</name>
    <dbReference type="NCBI Taxonomy" id="1397361"/>
    <lineage>
        <taxon>Eukaryota</taxon>
        <taxon>Fungi</taxon>
        <taxon>Dikarya</taxon>
        <taxon>Ascomycota</taxon>
        <taxon>Pezizomycotina</taxon>
        <taxon>Sordariomycetes</taxon>
        <taxon>Sordariomycetidae</taxon>
        <taxon>Ophiostomatales</taxon>
        <taxon>Ophiostomataceae</taxon>
        <taxon>Sporothrix</taxon>
    </lineage>
</organism>
<dbReference type="GeneID" id="27664271"/>
<dbReference type="KEGG" id="ssck:SPSK_02101"/>
<dbReference type="AlphaFoldDB" id="A0A0F2MBV3"/>
<reference evidence="1 2" key="1">
    <citation type="journal article" date="2014" name="BMC Genomics">
        <title>Comparative genomics of the major fungal agents of human and animal Sporotrichosis: Sporothrix schenckii and Sporothrix brasiliensis.</title>
        <authorList>
            <person name="Teixeira M.M."/>
            <person name="de Almeida L.G."/>
            <person name="Kubitschek-Barreira P."/>
            <person name="Alves F.L."/>
            <person name="Kioshima E.S."/>
            <person name="Abadio A.K."/>
            <person name="Fernandes L."/>
            <person name="Derengowski L.S."/>
            <person name="Ferreira K.S."/>
            <person name="Souza R.C."/>
            <person name="Ruiz J.C."/>
            <person name="de Andrade N.C."/>
            <person name="Paes H.C."/>
            <person name="Nicola A.M."/>
            <person name="Albuquerque P."/>
            <person name="Gerber A.L."/>
            <person name="Martins V.P."/>
            <person name="Peconick L.D."/>
            <person name="Neto A.V."/>
            <person name="Chaucanez C.B."/>
            <person name="Silva P.A."/>
            <person name="Cunha O.L."/>
            <person name="de Oliveira F.F."/>
            <person name="dos Santos T.C."/>
            <person name="Barros A.L."/>
            <person name="Soares M.A."/>
            <person name="de Oliveira L.M."/>
            <person name="Marini M.M."/>
            <person name="Villalobos-Duno H."/>
            <person name="Cunha M.M."/>
            <person name="de Hoog S."/>
            <person name="da Silveira J.F."/>
            <person name="Henrissat B."/>
            <person name="Nino-Vega G.A."/>
            <person name="Cisalpino P.S."/>
            <person name="Mora-Montes H.M."/>
            <person name="Almeida S.R."/>
            <person name="Stajich J.E."/>
            <person name="Lopes-Bezerra L.M."/>
            <person name="Vasconcelos A.T."/>
            <person name="Felipe M.S."/>
        </authorList>
    </citation>
    <scope>NUCLEOTIDE SEQUENCE [LARGE SCALE GENOMIC DNA]</scope>
    <source>
        <strain evidence="1 2">1099-18</strain>
    </source>
</reference>
<evidence type="ECO:0000313" key="2">
    <source>
        <dbReference type="Proteomes" id="UP000033710"/>
    </source>
</evidence>
<dbReference type="RefSeq" id="XP_016589859.1">
    <property type="nucleotide sequence ID" value="XM_016728994.1"/>
</dbReference>
<accession>A0A0F2MBV3</accession>
<dbReference type="Proteomes" id="UP000033710">
    <property type="component" value="Unassembled WGS sequence"/>
</dbReference>